<dbReference type="PANTHER" id="PTHR34406">
    <property type="entry name" value="PROTEIN YCEI"/>
    <property type="match status" value="1"/>
</dbReference>
<evidence type="ECO:0000256" key="1">
    <source>
        <dbReference type="SAM" id="SignalP"/>
    </source>
</evidence>
<feature type="chain" id="PRO_5007572963" description="Lipid/polyisoprenoid-binding YceI-like domain-containing protein" evidence="1">
    <location>
        <begin position="21"/>
        <end position="201"/>
    </location>
</feature>
<evidence type="ECO:0000259" key="2">
    <source>
        <dbReference type="SMART" id="SM00867"/>
    </source>
</evidence>
<feature type="signal peptide" evidence="1">
    <location>
        <begin position="1"/>
        <end position="20"/>
    </location>
</feature>
<dbReference type="RefSeq" id="WP_063244166.1">
    <property type="nucleotide sequence ID" value="NZ_CP168967.1"/>
</dbReference>
<dbReference type="Gene3D" id="2.40.128.110">
    <property type="entry name" value="Lipid/polyisoprenoid-binding, YceI-like"/>
    <property type="match status" value="1"/>
</dbReference>
<dbReference type="SUPFAM" id="SSF101874">
    <property type="entry name" value="YceI-like"/>
    <property type="match status" value="1"/>
</dbReference>
<reference evidence="3 4" key="1">
    <citation type="submission" date="2016-03" db="EMBL/GenBank/DDBJ databases">
        <authorList>
            <person name="Ploux O."/>
        </authorList>
    </citation>
    <scope>NUCLEOTIDE SEQUENCE [LARGE SCALE GENOMIC DNA]</scope>
    <source>
        <strain evidence="3 4">BER2</strain>
    </source>
</reference>
<evidence type="ECO:0000313" key="4">
    <source>
        <dbReference type="Proteomes" id="UP000075391"/>
    </source>
</evidence>
<proteinExistence type="predicted"/>
<dbReference type="InterPro" id="IPR007372">
    <property type="entry name" value="Lipid/polyisoprenoid-bd_YceI"/>
</dbReference>
<gene>
    <name evidence="3" type="ORF">AZI85_07580</name>
</gene>
<dbReference type="InterPro" id="IPR036761">
    <property type="entry name" value="TTHA0802/YceI-like_sf"/>
</dbReference>
<dbReference type="Proteomes" id="UP000075391">
    <property type="component" value="Unassembled WGS sequence"/>
</dbReference>
<accession>A0A150WGI3</accession>
<keyword evidence="1" id="KW-0732">Signal</keyword>
<organism evidence="3 4">
    <name type="scientific">Bdellovibrio bacteriovorus</name>
    <dbReference type="NCBI Taxonomy" id="959"/>
    <lineage>
        <taxon>Bacteria</taxon>
        <taxon>Pseudomonadati</taxon>
        <taxon>Bdellovibrionota</taxon>
        <taxon>Bdellovibrionia</taxon>
        <taxon>Bdellovibrionales</taxon>
        <taxon>Pseudobdellovibrionaceae</taxon>
        <taxon>Bdellovibrio</taxon>
    </lineage>
</organism>
<name>A0A150WGI3_BDEBC</name>
<dbReference type="SMART" id="SM00867">
    <property type="entry name" value="YceI"/>
    <property type="match status" value="1"/>
</dbReference>
<feature type="domain" description="Lipid/polyisoprenoid-binding YceI-like" evidence="2">
    <location>
        <begin position="22"/>
        <end position="191"/>
    </location>
</feature>
<dbReference type="EMBL" id="LUKF01000016">
    <property type="protein sequence ID" value="KYG62053.1"/>
    <property type="molecule type" value="Genomic_DNA"/>
</dbReference>
<dbReference type="AlphaFoldDB" id="A0A150WGI3"/>
<dbReference type="PANTHER" id="PTHR34406:SF1">
    <property type="entry name" value="PROTEIN YCEI"/>
    <property type="match status" value="1"/>
</dbReference>
<sequence>MRVLLFSFLATTLFSATSFAEKFELDKSHTDVSFRAPHLMVSKVKGRFEKFEGTFDFDEKTQKLENVFVKVYTDSLNTNEKDRDKHLRTADFFDVKKYPEMTFKGNKVDYDNGKPDKIHGDLTIRGITKPATFDIDYKGAVNDPWGNRVISFEAEAKVNRKDFGLNWNKAMDKGGWVVGDDIEIEIDGEAKVAKPAAPAKK</sequence>
<evidence type="ECO:0000313" key="3">
    <source>
        <dbReference type="EMBL" id="KYG62053.1"/>
    </source>
</evidence>
<comment type="caution">
    <text evidence="3">The sequence shown here is derived from an EMBL/GenBank/DDBJ whole genome shotgun (WGS) entry which is preliminary data.</text>
</comment>
<dbReference type="OrthoDB" id="5297222at2"/>
<dbReference type="Pfam" id="PF04264">
    <property type="entry name" value="YceI"/>
    <property type="match status" value="1"/>
</dbReference>
<protein>
    <recommendedName>
        <fullName evidence="2">Lipid/polyisoprenoid-binding YceI-like domain-containing protein</fullName>
    </recommendedName>
</protein>